<feature type="transmembrane region" description="Helical" evidence="7">
    <location>
        <begin position="241"/>
        <end position="263"/>
    </location>
</feature>
<proteinExistence type="inferred from homology"/>
<keyword evidence="5 7" id="KW-1133">Transmembrane helix</keyword>
<evidence type="ECO:0000313" key="11">
    <source>
        <dbReference type="Proteomes" id="UP000198614"/>
    </source>
</evidence>
<evidence type="ECO:0000256" key="8">
    <source>
        <dbReference type="SAM" id="SignalP"/>
    </source>
</evidence>
<comment type="similarity">
    <text evidence="7">Belongs to the binding-protein-dependent transport system permease family.</text>
</comment>
<feature type="signal peptide" evidence="8">
    <location>
        <begin position="1"/>
        <end position="27"/>
    </location>
</feature>
<feature type="chain" id="PRO_5011437847" evidence="8">
    <location>
        <begin position="28"/>
        <end position="317"/>
    </location>
</feature>
<evidence type="ECO:0000256" key="7">
    <source>
        <dbReference type="RuleBase" id="RU363032"/>
    </source>
</evidence>
<evidence type="ECO:0000256" key="5">
    <source>
        <dbReference type="ARBA" id="ARBA00022989"/>
    </source>
</evidence>
<keyword evidence="6 7" id="KW-0472">Membrane</keyword>
<evidence type="ECO:0000256" key="1">
    <source>
        <dbReference type="ARBA" id="ARBA00004651"/>
    </source>
</evidence>
<dbReference type="GO" id="GO:0005886">
    <property type="term" value="C:plasma membrane"/>
    <property type="evidence" value="ECO:0007669"/>
    <property type="project" value="UniProtKB-SubCell"/>
</dbReference>
<organism evidence="10 11">
    <name type="scientific">Streptomyces griseoaurantiacus</name>
    <dbReference type="NCBI Taxonomy" id="68213"/>
    <lineage>
        <taxon>Bacteria</taxon>
        <taxon>Bacillati</taxon>
        <taxon>Actinomycetota</taxon>
        <taxon>Actinomycetes</taxon>
        <taxon>Kitasatosporales</taxon>
        <taxon>Streptomycetaceae</taxon>
        <taxon>Streptomyces</taxon>
        <taxon>Streptomyces aurantiacus group</taxon>
    </lineage>
</organism>
<reference evidence="10 11" key="1">
    <citation type="submission" date="2016-10" db="EMBL/GenBank/DDBJ databases">
        <authorList>
            <person name="de Groot N.N."/>
        </authorList>
    </citation>
    <scope>NUCLEOTIDE SEQUENCE [LARGE SCALE GENOMIC DNA]</scope>
    <source>
        <strain evidence="10 11">CGMCC 4.1859</strain>
    </source>
</reference>
<keyword evidence="8" id="KW-0732">Signal</keyword>
<dbReference type="InterPro" id="IPR045621">
    <property type="entry name" value="BPD_transp_1_N"/>
</dbReference>
<dbReference type="AlphaFoldDB" id="A0A1G7E314"/>
<feature type="domain" description="ABC transmembrane type-1" evidence="9">
    <location>
        <begin position="97"/>
        <end position="302"/>
    </location>
</feature>
<comment type="subcellular location">
    <subcellularLocation>
        <location evidence="1 7">Cell membrane</location>
        <topology evidence="1 7">Multi-pass membrane protein</topology>
    </subcellularLocation>
</comment>
<gene>
    <name evidence="10" type="ORF">SAMN05216260_102456</name>
</gene>
<dbReference type="Pfam" id="PF00528">
    <property type="entry name" value="BPD_transp_1"/>
    <property type="match status" value="1"/>
</dbReference>
<feature type="transmembrane region" description="Helical" evidence="7">
    <location>
        <begin position="283"/>
        <end position="302"/>
    </location>
</feature>
<keyword evidence="2 7" id="KW-0813">Transport</keyword>
<evidence type="ECO:0000259" key="9">
    <source>
        <dbReference type="PROSITE" id="PS50928"/>
    </source>
</evidence>
<name>A0A1G7E314_9ACTN</name>
<evidence type="ECO:0000256" key="2">
    <source>
        <dbReference type="ARBA" id="ARBA00022448"/>
    </source>
</evidence>
<accession>A0A1G7E314</accession>
<dbReference type="PANTHER" id="PTHR43163:SF3">
    <property type="entry name" value="PEPTIDE ABC TRANSPORTER PERMEASE PROTEIN"/>
    <property type="match status" value="1"/>
</dbReference>
<sequence length="317" mass="32216">MNLLAFAGRRLAGAAVLLVLLSAAVFAATAVLPGDAVSSVAGVDASTEQRAHVRAELGLDRPAAERYASWAAGAVRGDLGRGFVGERPVTDVLATRLPNSLLLAGLTLAVTAPLALSLGLWTGLRAGGTADRLVSTGAQVLAAVPEFVVAALLTAVLAVRLGFFPRVSVVPLGGTPLDAPHALVLPILTLSTVGLAVATRLLRVCVADAAAAPYCEAARLNGVRGVRLAVRHILPNAAGPAVQALTLTTGALVGSSVVVENVFDYPGIGRELQLAVAARDVPMVQGIATALVAVMLAVLLLGDLCARLLGRREVNGR</sequence>
<protein>
    <submittedName>
        <fullName evidence="10">Peptide/nickel transport system permease protein</fullName>
    </submittedName>
</protein>
<dbReference type="Gene3D" id="1.10.3720.10">
    <property type="entry name" value="MetI-like"/>
    <property type="match status" value="1"/>
</dbReference>
<evidence type="ECO:0000313" key="10">
    <source>
        <dbReference type="EMBL" id="SDE58107.1"/>
    </source>
</evidence>
<dbReference type="InterPro" id="IPR000515">
    <property type="entry name" value="MetI-like"/>
</dbReference>
<feature type="transmembrane region" description="Helical" evidence="7">
    <location>
        <begin position="133"/>
        <end position="159"/>
    </location>
</feature>
<dbReference type="Pfam" id="PF19300">
    <property type="entry name" value="BPD_transp_1_N"/>
    <property type="match status" value="1"/>
</dbReference>
<evidence type="ECO:0000256" key="3">
    <source>
        <dbReference type="ARBA" id="ARBA00022475"/>
    </source>
</evidence>
<keyword evidence="3" id="KW-1003">Cell membrane</keyword>
<dbReference type="InterPro" id="IPR035906">
    <property type="entry name" value="MetI-like_sf"/>
</dbReference>
<dbReference type="PANTHER" id="PTHR43163">
    <property type="entry name" value="DIPEPTIDE TRANSPORT SYSTEM PERMEASE PROTEIN DPPB-RELATED"/>
    <property type="match status" value="1"/>
</dbReference>
<dbReference type="SUPFAM" id="SSF161098">
    <property type="entry name" value="MetI-like"/>
    <property type="match status" value="1"/>
</dbReference>
<feature type="transmembrane region" description="Helical" evidence="7">
    <location>
        <begin position="179"/>
        <end position="198"/>
    </location>
</feature>
<dbReference type="EMBL" id="FNAX01000002">
    <property type="protein sequence ID" value="SDE58107.1"/>
    <property type="molecule type" value="Genomic_DNA"/>
</dbReference>
<dbReference type="CDD" id="cd06261">
    <property type="entry name" value="TM_PBP2"/>
    <property type="match status" value="1"/>
</dbReference>
<dbReference type="OrthoDB" id="9778910at2"/>
<dbReference type="GO" id="GO:0055085">
    <property type="term" value="P:transmembrane transport"/>
    <property type="evidence" value="ECO:0007669"/>
    <property type="project" value="InterPro"/>
</dbReference>
<dbReference type="Proteomes" id="UP000198614">
    <property type="component" value="Unassembled WGS sequence"/>
</dbReference>
<evidence type="ECO:0000256" key="6">
    <source>
        <dbReference type="ARBA" id="ARBA00023136"/>
    </source>
</evidence>
<dbReference type="PROSITE" id="PS50928">
    <property type="entry name" value="ABC_TM1"/>
    <property type="match status" value="1"/>
</dbReference>
<feature type="transmembrane region" description="Helical" evidence="7">
    <location>
        <begin position="101"/>
        <end position="121"/>
    </location>
</feature>
<keyword evidence="4 7" id="KW-0812">Transmembrane</keyword>
<evidence type="ECO:0000256" key="4">
    <source>
        <dbReference type="ARBA" id="ARBA00022692"/>
    </source>
</evidence>